<dbReference type="RefSeq" id="WP_274041507.1">
    <property type="nucleotide sequence ID" value="NZ_JANCPR020000070.1"/>
</dbReference>
<dbReference type="EC" id="1.6.5.9" evidence="7"/>
<reference evidence="7 8" key="1">
    <citation type="submission" date="2023-05" db="EMBL/GenBank/DDBJ databases">
        <title>Streptantibioticus silvisoli sp. nov., acidotolerant actinomycetes 1 from pine litter.</title>
        <authorList>
            <person name="Swiecimska M."/>
            <person name="Golinska P."/>
            <person name="Sangal V."/>
            <person name="Wachnowicz B."/>
            <person name="Goodfellow M."/>
        </authorList>
    </citation>
    <scope>NUCLEOTIDE SEQUENCE [LARGE SCALE GENOMIC DNA]</scope>
    <source>
        <strain evidence="7 8">DSM 42109</strain>
    </source>
</reference>
<feature type="transmembrane region" description="Helical" evidence="6">
    <location>
        <begin position="231"/>
        <end position="250"/>
    </location>
</feature>
<keyword evidence="2 5" id="KW-0812">Transmembrane</keyword>
<comment type="caution">
    <text evidence="7">The sequence shown here is derived from an EMBL/GenBank/DDBJ whole genome shotgun (WGS) entry which is preliminary data.</text>
</comment>
<dbReference type="PANTHER" id="PTHR11432:SF20">
    <property type="entry name" value="NADH-UBIQUINONE OXIDOREDUCTASE CHAIN 1"/>
    <property type="match status" value="1"/>
</dbReference>
<feature type="transmembrane region" description="Helical" evidence="6">
    <location>
        <begin position="6"/>
        <end position="29"/>
    </location>
</feature>
<keyword evidence="4 6" id="KW-0472">Membrane</keyword>
<dbReference type="GO" id="GO:0050136">
    <property type="term" value="F:NADH dehydrogenase (quinone) (non-electrogenic) activity"/>
    <property type="evidence" value="ECO:0007669"/>
    <property type="project" value="UniProtKB-EC"/>
</dbReference>
<protein>
    <submittedName>
        <fullName evidence="7">NADH-quinone oxidoreductase subunit H</fullName>
        <ecNumber evidence="7">1.6.5.9</ecNumber>
    </submittedName>
</protein>
<dbReference type="PANTHER" id="PTHR11432">
    <property type="entry name" value="NADH DEHYDROGENASE SUBUNIT 1"/>
    <property type="match status" value="1"/>
</dbReference>
<feature type="transmembrane region" description="Helical" evidence="6">
    <location>
        <begin position="139"/>
        <end position="164"/>
    </location>
</feature>
<evidence type="ECO:0000256" key="4">
    <source>
        <dbReference type="ARBA" id="ARBA00023136"/>
    </source>
</evidence>
<gene>
    <name evidence="7" type="ORF">NMN56_039560</name>
</gene>
<evidence type="ECO:0000256" key="5">
    <source>
        <dbReference type="RuleBase" id="RU000471"/>
    </source>
</evidence>
<proteinExistence type="inferred from homology"/>
<feature type="transmembrane region" description="Helical" evidence="6">
    <location>
        <begin position="256"/>
        <end position="274"/>
    </location>
</feature>
<keyword evidence="3 6" id="KW-1133">Transmembrane helix</keyword>
<sequence>MADAWWSVLALPVMLVVAACVAAGFDALLGASAAYGPAGSVRVWGTRAATPLREARRLLGQPARRTKAADTALVRVGTALLPTAALLAGAVLPLGFTAVSDPGVGIVWFNAMEALAWAAVWLTGWGPNAALSMIGGYRFLALGLAYELPHMFALTTAGLGAGSLRVGEVVAAQEGLWFAVWMPVAFAVYLLSALAMAFWGPFDQPVGADAAQGAAAELSGVDRLVFFGGRWLLLVVAAAFSVPLFLGGGHGPLLPAWAWTVVKTAAVLALLIGVRRALPTLRLDRFMGLAWMVLLPLVLLQALAVSVVVVLR</sequence>
<evidence type="ECO:0000313" key="8">
    <source>
        <dbReference type="Proteomes" id="UP001214441"/>
    </source>
</evidence>
<feature type="transmembrane region" description="Helical" evidence="6">
    <location>
        <begin position="72"/>
        <end position="94"/>
    </location>
</feature>
<keyword evidence="7" id="KW-0560">Oxidoreductase</keyword>
<dbReference type="Pfam" id="PF00146">
    <property type="entry name" value="NADHdh"/>
    <property type="match status" value="1"/>
</dbReference>
<name>A0ABT7A9F9_9ACTN</name>
<organism evidence="7 8">
    <name type="scientific">Streptomyces iconiensis</name>
    <dbReference type="NCBI Taxonomy" id="1384038"/>
    <lineage>
        <taxon>Bacteria</taxon>
        <taxon>Bacillati</taxon>
        <taxon>Actinomycetota</taxon>
        <taxon>Actinomycetes</taxon>
        <taxon>Kitasatosporales</taxon>
        <taxon>Streptomycetaceae</taxon>
        <taxon>Streptomyces</taxon>
    </lineage>
</organism>
<comment type="subcellular location">
    <subcellularLocation>
        <location evidence="5">Cell membrane</location>
        <topology evidence="5">Multi-pass membrane protein</topology>
    </subcellularLocation>
    <subcellularLocation>
        <location evidence="1">Membrane</location>
        <topology evidence="1">Multi-pass membrane protein</topology>
    </subcellularLocation>
</comment>
<feature type="transmembrane region" description="Helical" evidence="6">
    <location>
        <begin position="286"/>
        <end position="311"/>
    </location>
</feature>
<dbReference type="InterPro" id="IPR001694">
    <property type="entry name" value="NADH_UbQ_OxRdtase_su1/FPO"/>
</dbReference>
<accession>A0ABT7A9F9</accession>
<keyword evidence="8" id="KW-1185">Reference proteome</keyword>
<feature type="transmembrane region" description="Helical" evidence="6">
    <location>
        <begin position="176"/>
        <end position="199"/>
    </location>
</feature>
<comment type="similarity">
    <text evidence="5">Belongs to the complex I subunit 1 family.</text>
</comment>
<evidence type="ECO:0000256" key="1">
    <source>
        <dbReference type="ARBA" id="ARBA00004141"/>
    </source>
</evidence>
<keyword evidence="5" id="KW-0520">NAD</keyword>
<feature type="transmembrane region" description="Helical" evidence="6">
    <location>
        <begin position="106"/>
        <end position="127"/>
    </location>
</feature>
<dbReference type="Proteomes" id="UP001214441">
    <property type="component" value="Unassembled WGS sequence"/>
</dbReference>
<evidence type="ECO:0000256" key="6">
    <source>
        <dbReference type="SAM" id="Phobius"/>
    </source>
</evidence>
<evidence type="ECO:0000256" key="2">
    <source>
        <dbReference type="ARBA" id="ARBA00022692"/>
    </source>
</evidence>
<evidence type="ECO:0000313" key="7">
    <source>
        <dbReference type="EMBL" id="MDJ1137954.1"/>
    </source>
</evidence>
<evidence type="ECO:0000256" key="3">
    <source>
        <dbReference type="ARBA" id="ARBA00022989"/>
    </source>
</evidence>
<dbReference type="EMBL" id="JANCPR020000070">
    <property type="protein sequence ID" value="MDJ1137954.1"/>
    <property type="molecule type" value="Genomic_DNA"/>
</dbReference>